<dbReference type="SUPFAM" id="SSF158472">
    <property type="entry name" value="HAMP domain-like"/>
    <property type="match status" value="1"/>
</dbReference>
<evidence type="ECO:0000256" key="15">
    <source>
        <dbReference type="SAM" id="Phobius"/>
    </source>
</evidence>
<dbReference type="FunFam" id="3.30.565.10:FF:000023">
    <property type="entry name" value="PAS domain-containing sensor histidine kinase"/>
    <property type="match status" value="1"/>
</dbReference>
<comment type="subcellular location">
    <subcellularLocation>
        <location evidence="3">Cell membrane</location>
    </subcellularLocation>
    <subcellularLocation>
        <location evidence="2">Membrane</location>
        <topology evidence="2">Multi-pass membrane protein</topology>
    </subcellularLocation>
</comment>
<accession>A0A2T5JDC4</accession>
<keyword evidence="12 15" id="KW-1133">Transmembrane helix</keyword>
<sequence>MKVKNKLRLGFGFLFVIVLFFGALSIFFVNQIAGSGKVILKDNYESLTFAREMRTVLDNNSLPLNNQAKTIFEQQLVKEEHNITEPGEGEAARAVRAGFMQLINPATTPQARTEIERQIRKRLRDVEEVNMRGIVRKNDQANRSVDKTIILLGLAGTFTFLVLFSFSVNFPSAISNPLNALLRGIRQISQQNYQERIHFEQNDEFAEVANAFNDMAARLKEWENSNLSKIMSEKQRIDTIIEQMQDAIIGVNEQQQVLFINTSAKRMLNLSDDKFDGEDITQIARHNDLLKSIIESESVHKPFRVVVNGKDAFFQLDSTEITVPNISPGLNDTISFARKSAGRVYILRNVTEFKERDEAKTNFIATISHELKTPISAIKMSLKLLHDQRVGGLNKEQEELVNHIGDDAERLLKITYELLDLSQVETGNIQLNFIPAKPEQILNYAVKAVKSEAGQKKVTIEELLPASLPNVHADVEKTAWVMINFLSNALRYSPDKSKIVIKVMPKGQFLEFSVQDFGKGIEAQYQERLFDRYFQVPTDGQNKSGSGLGLAISKEFILAQGGQIGLESEMGSGSRFYFTLPLAKA</sequence>
<keyword evidence="6" id="KW-0597">Phosphoprotein</keyword>
<evidence type="ECO:0000256" key="14">
    <source>
        <dbReference type="ARBA" id="ARBA00023136"/>
    </source>
</evidence>
<reference evidence="19 20" key="1">
    <citation type="submission" date="2018-04" db="EMBL/GenBank/DDBJ databases">
        <title>Genomic Encyclopedia of Archaeal and Bacterial Type Strains, Phase II (KMG-II): from individual species to whole genera.</title>
        <authorList>
            <person name="Goeker M."/>
        </authorList>
    </citation>
    <scope>NUCLEOTIDE SEQUENCE [LARGE SCALE GENOMIC DNA]</scope>
    <source>
        <strain evidence="19 20">DSM 26809</strain>
    </source>
</reference>
<dbReference type="PANTHER" id="PTHR42878:SF7">
    <property type="entry name" value="SENSOR HISTIDINE KINASE GLRK"/>
    <property type="match status" value="1"/>
</dbReference>
<dbReference type="Gene3D" id="3.30.565.10">
    <property type="entry name" value="Histidine kinase-like ATPase, C-terminal domain"/>
    <property type="match status" value="1"/>
</dbReference>
<dbReference type="InterPro" id="IPR036890">
    <property type="entry name" value="HATPase_C_sf"/>
</dbReference>
<dbReference type="AlphaFoldDB" id="A0A2T5JDC4"/>
<evidence type="ECO:0000256" key="10">
    <source>
        <dbReference type="ARBA" id="ARBA00022777"/>
    </source>
</evidence>
<dbReference type="CDD" id="cd00082">
    <property type="entry name" value="HisKA"/>
    <property type="match status" value="1"/>
</dbReference>
<evidence type="ECO:0000259" key="18">
    <source>
        <dbReference type="PROSITE" id="PS50885"/>
    </source>
</evidence>
<organism evidence="19 20">
    <name type="scientific">Mucilaginibacter yixingensis</name>
    <dbReference type="NCBI Taxonomy" id="1295612"/>
    <lineage>
        <taxon>Bacteria</taxon>
        <taxon>Pseudomonadati</taxon>
        <taxon>Bacteroidota</taxon>
        <taxon>Sphingobacteriia</taxon>
        <taxon>Sphingobacteriales</taxon>
        <taxon>Sphingobacteriaceae</taxon>
        <taxon>Mucilaginibacter</taxon>
    </lineage>
</organism>
<keyword evidence="5" id="KW-1003">Cell membrane</keyword>
<dbReference type="GO" id="GO:0005524">
    <property type="term" value="F:ATP binding"/>
    <property type="evidence" value="ECO:0007669"/>
    <property type="project" value="UniProtKB-KW"/>
</dbReference>
<keyword evidence="11" id="KW-0067">ATP-binding</keyword>
<dbReference type="OrthoDB" id="9813151at2"/>
<dbReference type="GO" id="GO:0007234">
    <property type="term" value="P:osmosensory signaling via phosphorelay pathway"/>
    <property type="evidence" value="ECO:0007669"/>
    <property type="project" value="TreeGrafter"/>
</dbReference>
<evidence type="ECO:0000256" key="3">
    <source>
        <dbReference type="ARBA" id="ARBA00004236"/>
    </source>
</evidence>
<dbReference type="InterPro" id="IPR000014">
    <property type="entry name" value="PAS"/>
</dbReference>
<evidence type="ECO:0000256" key="2">
    <source>
        <dbReference type="ARBA" id="ARBA00004141"/>
    </source>
</evidence>
<dbReference type="GO" id="GO:0030295">
    <property type="term" value="F:protein kinase activator activity"/>
    <property type="evidence" value="ECO:0007669"/>
    <property type="project" value="TreeGrafter"/>
</dbReference>
<dbReference type="InterPro" id="IPR003594">
    <property type="entry name" value="HATPase_dom"/>
</dbReference>
<evidence type="ECO:0000256" key="12">
    <source>
        <dbReference type="ARBA" id="ARBA00022989"/>
    </source>
</evidence>
<dbReference type="InterPro" id="IPR036097">
    <property type="entry name" value="HisK_dim/P_sf"/>
</dbReference>
<dbReference type="InterPro" id="IPR003661">
    <property type="entry name" value="HisK_dim/P_dom"/>
</dbReference>
<evidence type="ECO:0000256" key="8">
    <source>
        <dbReference type="ARBA" id="ARBA00022692"/>
    </source>
</evidence>
<dbReference type="PROSITE" id="PS50112">
    <property type="entry name" value="PAS"/>
    <property type="match status" value="1"/>
</dbReference>
<dbReference type="Gene3D" id="3.30.450.20">
    <property type="entry name" value="PAS domain"/>
    <property type="match status" value="1"/>
</dbReference>
<dbReference type="InterPro" id="IPR035965">
    <property type="entry name" value="PAS-like_dom_sf"/>
</dbReference>
<evidence type="ECO:0000256" key="4">
    <source>
        <dbReference type="ARBA" id="ARBA00012438"/>
    </source>
</evidence>
<dbReference type="EC" id="2.7.13.3" evidence="4"/>
<gene>
    <name evidence="19" type="ORF">C8P68_102598</name>
</gene>
<dbReference type="SUPFAM" id="SSF55874">
    <property type="entry name" value="ATPase domain of HSP90 chaperone/DNA topoisomerase II/histidine kinase"/>
    <property type="match status" value="1"/>
</dbReference>
<dbReference type="Pfam" id="PF00989">
    <property type="entry name" value="PAS"/>
    <property type="match status" value="1"/>
</dbReference>
<dbReference type="GO" id="GO:0000155">
    <property type="term" value="F:phosphorelay sensor kinase activity"/>
    <property type="evidence" value="ECO:0007669"/>
    <property type="project" value="InterPro"/>
</dbReference>
<dbReference type="Gene3D" id="1.10.287.130">
    <property type="match status" value="1"/>
</dbReference>
<dbReference type="Proteomes" id="UP000244168">
    <property type="component" value="Unassembled WGS sequence"/>
</dbReference>
<dbReference type="Pfam" id="PF00512">
    <property type="entry name" value="HisKA"/>
    <property type="match status" value="1"/>
</dbReference>
<dbReference type="SMART" id="SM00304">
    <property type="entry name" value="HAMP"/>
    <property type="match status" value="1"/>
</dbReference>
<dbReference type="InterPro" id="IPR003660">
    <property type="entry name" value="HAMP_dom"/>
</dbReference>
<dbReference type="EMBL" id="QAOQ01000002">
    <property type="protein sequence ID" value="PTQ99768.1"/>
    <property type="molecule type" value="Genomic_DNA"/>
</dbReference>
<dbReference type="InterPro" id="IPR013767">
    <property type="entry name" value="PAS_fold"/>
</dbReference>
<dbReference type="SUPFAM" id="SSF47384">
    <property type="entry name" value="Homodimeric domain of signal transducing histidine kinase"/>
    <property type="match status" value="1"/>
</dbReference>
<comment type="caution">
    <text evidence="19">The sequence shown here is derived from an EMBL/GenBank/DDBJ whole genome shotgun (WGS) entry which is preliminary data.</text>
</comment>
<dbReference type="SUPFAM" id="SSF55785">
    <property type="entry name" value="PYP-like sensor domain (PAS domain)"/>
    <property type="match status" value="1"/>
</dbReference>
<evidence type="ECO:0000259" key="16">
    <source>
        <dbReference type="PROSITE" id="PS50109"/>
    </source>
</evidence>
<dbReference type="PROSITE" id="PS50885">
    <property type="entry name" value="HAMP"/>
    <property type="match status" value="1"/>
</dbReference>
<dbReference type="GO" id="GO:0000156">
    <property type="term" value="F:phosphorelay response regulator activity"/>
    <property type="evidence" value="ECO:0007669"/>
    <property type="project" value="TreeGrafter"/>
</dbReference>
<comment type="catalytic activity">
    <reaction evidence="1">
        <text>ATP + protein L-histidine = ADP + protein N-phospho-L-histidine.</text>
        <dbReference type="EC" id="2.7.13.3"/>
    </reaction>
</comment>
<keyword evidence="13" id="KW-0902">Two-component regulatory system</keyword>
<evidence type="ECO:0000313" key="20">
    <source>
        <dbReference type="Proteomes" id="UP000244168"/>
    </source>
</evidence>
<dbReference type="InterPro" id="IPR050351">
    <property type="entry name" value="BphY/WalK/GraS-like"/>
</dbReference>
<feature type="domain" description="Histidine kinase" evidence="16">
    <location>
        <begin position="366"/>
        <end position="584"/>
    </location>
</feature>
<dbReference type="SMART" id="SM00091">
    <property type="entry name" value="PAS"/>
    <property type="match status" value="1"/>
</dbReference>
<keyword evidence="14 15" id="KW-0472">Membrane</keyword>
<keyword evidence="7" id="KW-0808">Transferase</keyword>
<keyword evidence="8 15" id="KW-0812">Transmembrane</keyword>
<dbReference type="PRINTS" id="PR00344">
    <property type="entry name" value="BCTRLSENSOR"/>
</dbReference>
<dbReference type="RefSeq" id="WP_107827682.1">
    <property type="nucleotide sequence ID" value="NZ_CP160205.1"/>
</dbReference>
<dbReference type="SMART" id="SM00387">
    <property type="entry name" value="HATPase_c"/>
    <property type="match status" value="1"/>
</dbReference>
<evidence type="ECO:0000313" key="19">
    <source>
        <dbReference type="EMBL" id="PTQ99768.1"/>
    </source>
</evidence>
<name>A0A2T5JDC4_9SPHI</name>
<protein>
    <recommendedName>
        <fullName evidence="4">histidine kinase</fullName>
        <ecNumber evidence="4">2.7.13.3</ecNumber>
    </recommendedName>
</protein>
<evidence type="ECO:0000256" key="11">
    <source>
        <dbReference type="ARBA" id="ARBA00022840"/>
    </source>
</evidence>
<evidence type="ECO:0000259" key="17">
    <source>
        <dbReference type="PROSITE" id="PS50112"/>
    </source>
</evidence>
<evidence type="ECO:0000256" key="9">
    <source>
        <dbReference type="ARBA" id="ARBA00022741"/>
    </source>
</evidence>
<feature type="domain" description="HAMP" evidence="18">
    <location>
        <begin position="172"/>
        <end position="224"/>
    </location>
</feature>
<keyword evidence="10 19" id="KW-0418">Kinase</keyword>
<feature type="domain" description="PAS" evidence="17">
    <location>
        <begin position="233"/>
        <end position="278"/>
    </location>
</feature>
<evidence type="ECO:0000256" key="6">
    <source>
        <dbReference type="ARBA" id="ARBA00022553"/>
    </source>
</evidence>
<keyword evidence="9" id="KW-0547">Nucleotide-binding</keyword>
<dbReference type="GO" id="GO:0006355">
    <property type="term" value="P:regulation of DNA-templated transcription"/>
    <property type="evidence" value="ECO:0007669"/>
    <property type="project" value="InterPro"/>
</dbReference>
<dbReference type="InterPro" id="IPR005467">
    <property type="entry name" value="His_kinase_dom"/>
</dbReference>
<proteinExistence type="predicted"/>
<dbReference type="PROSITE" id="PS50109">
    <property type="entry name" value="HIS_KIN"/>
    <property type="match status" value="1"/>
</dbReference>
<dbReference type="PANTHER" id="PTHR42878">
    <property type="entry name" value="TWO-COMPONENT HISTIDINE KINASE"/>
    <property type="match status" value="1"/>
</dbReference>
<dbReference type="CDD" id="cd06225">
    <property type="entry name" value="HAMP"/>
    <property type="match status" value="1"/>
</dbReference>
<dbReference type="Gene3D" id="6.10.340.10">
    <property type="match status" value="1"/>
</dbReference>
<keyword evidence="20" id="KW-1185">Reference proteome</keyword>
<evidence type="ECO:0000256" key="7">
    <source>
        <dbReference type="ARBA" id="ARBA00022679"/>
    </source>
</evidence>
<dbReference type="InterPro" id="IPR004358">
    <property type="entry name" value="Sig_transdc_His_kin-like_C"/>
</dbReference>
<dbReference type="GO" id="GO:0005886">
    <property type="term" value="C:plasma membrane"/>
    <property type="evidence" value="ECO:0007669"/>
    <property type="project" value="UniProtKB-SubCell"/>
</dbReference>
<evidence type="ECO:0000256" key="1">
    <source>
        <dbReference type="ARBA" id="ARBA00000085"/>
    </source>
</evidence>
<dbReference type="Pfam" id="PF00672">
    <property type="entry name" value="HAMP"/>
    <property type="match status" value="1"/>
</dbReference>
<evidence type="ECO:0000256" key="13">
    <source>
        <dbReference type="ARBA" id="ARBA00023012"/>
    </source>
</evidence>
<evidence type="ECO:0000256" key="5">
    <source>
        <dbReference type="ARBA" id="ARBA00022475"/>
    </source>
</evidence>
<feature type="transmembrane region" description="Helical" evidence="15">
    <location>
        <begin position="12"/>
        <end position="33"/>
    </location>
</feature>
<dbReference type="Pfam" id="PF02518">
    <property type="entry name" value="HATPase_c"/>
    <property type="match status" value="1"/>
</dbReference>
<dbReference type="SMART" id="SM00388">
    <property type="entry name" value="HisKA"/>
    <property type="match status" value="1"/>
</dbReference>